<dbReference type="Pfam" id="PF00561">
    <property type="entry name" value="Abhydrolase_1"/>
    <property type="match status" value="1"/>
</dbReference>
<name>A0A367XMQ0_9ASCO</name>
<dbReference type="EMBL" id="QLNQ01000030">
    <property type="protein sequence ID" value="RCK54450.1"/>
    <property type="molecule type" value="Genomic_DNA"/>
</dbReference>
<dbReference type="STRING" id="5486.A0A367XMQ0"/>
<comment type="caution">
    <text evidence="4">The sequence shown here is derived from an EMBL/GenBank/DDBJ whole genome shotgun (WGS) entry which is preliminary data.</text>
</comment>
<dbReference type="AlphaFoldDB" id="A0A367XMQ0"/>
<reference evidence="4 5" key="1">
    <citation type="submission" date="2018-06" db="EMBL/GenBank/DDBJ databases">
        <title>Whole genome sequencing of Candida tropicalis (genome annotated by CSBL at Korea University).</title>
        <authorList>
            <person name="Ahn J."/>
        </authorList>
    </citation>
    <scope>NUCLEOTIDE SEQUENCE [LARGE SCALE GENOMIC DNA]</scope>
    <source>
        <strain evidence="4 5">ATCC 20962</strain>
    </source>
</reference>
<dbReference type="OrthoDB" id="8119704at2759"/>
<gene>
    <name evidence="4" type="ORF">Cantr_03880</name>
</gene>
<keyword evidence="2 4" id="KW-0378">Hydrolase</keyword>
<sequence>MFCVRRHLAQPRFLLQGRFVQTSTTHSVFKPTFSVDDIKDLPYHDSVNLQSRILQPRRTKVIKEKTPIVFLHGLFESILFFKKIAYEVSGATRHLAYGVDLRNHGISPHALPFTYSIMAYDVFKFITDKNIDQCILIGHGMGAKVAALVSLLYPSVVEKLVLIDGVPCATDLNKNFGISLLAMCEIESRAMEFKSLNGKRINYGEVTRFLRELQPYEKAREQILGNLLRTPKDIRGRNNIGDEMFKMPVMNFYKYDVLKTTAGWPQLPNVTKFTKPVWAVTAKQSTLDMKEYEEEFNKYFETVKFETVDTDYWFEHNKDQLVDLLTEIIGRSTVPFTQKKGKYRW</sequence>
<dbReference type="PANTHER" id="PTHR46118">
    <property type="entry name" value="PROTEIN ABHD11"/>
    <property type="match status" value="1"/>
</dbReference>
<feature type="domain" description="AB hydrolase-1" evidence="3">
    <location>
        <begin position="67"/>
        <end position="166"/>
    </location>
</feature>
<organism evidence="4 5">
    <name type="scientific">Candida viswanathii</name>
    <dbReference type="NCBI Taxonomy" id="5486"/>
    <lineage>
        <taxon>Eukaryota</taxon>
        <taxon>Fungi</taxon>
        <taxon>Dikarya</taxon>
        <taxon>Ascomycota</taxon>
        <taxon>Saccharomycotina</taxon>
        <taxon>Pichiomycetes</taxon>
        <taxon>Debaryomycetaceae</taxon>
        <taxon>Candida/Lodderomyces clade</taxon>
        <taxon>Candida</taxon>
    </lineage>
</organism>
<protein>
    <submittedName>
        <fullName evidence="4">Abhydrolase domain-containing protein C22H12.03</fullName>
    </submittedName>
</protein>
<dbReference type="InterPro" id="IPR029058">
    <property type="entry name" value="AB_hydrolase_fold"/>
</dbReference>
<evidence type="ECO:0000256" key="1">
    <source>
        <dbReference type="ARBA" id="ARBA00008645"/>
    </source>
</evidence>
<proteinExistence type="inferred from homology"/>
<dbReference type="PANTHER" id="PTHR46118:SF4">
    <property type="entry name" value="PROTEIN ABHD11"/>
    <property type="match status" value="1"/>
</dbReference>
<comment type="similarity">
    <text evidence="1">Belongs to the AB hydrolase superfamily.</text>
</comment>
<dbReference type="Gene3D" id="3.40.50.1820">
    <property type="entry name" value="alpha/beta hydrolase"/>
    <property type="match status" value="1"/>
</dbReference>
<dbReference type="Proteomes" id="UP000253472">
    <property type="component" value="Unassembled WGS sequence"/>
</dbReference>
<accession>A0A367XMQ0</accession>
<evidence type="ECO:0000256" key="2">
    <source>
        <dbReference type="ARBA" id="ARBA00022801"/>
    </source>
</evidence>
<dbReference type="InterPro" id="IPR000073">
    <property type="entry name" value="AB_hydrolase_1"/>
</dbReference>
<dbReference type="SUPFAM" id="SSF53474">
    <property type="entry name" value="alpha/beta-Hydrolases"/>
    <property type="match status" value="1"/>
</dbReference>
<dbReference type="GO" id="GO:0016787">
    <property type="term" value="F:hydrolase activity"/>
    <property type="evidence" value="ECO:0007669"/>
    <property type="project" value="UniProtKB-KW"/>
</dbReference>
<evidence type="ECO:0000259" key="3">
    <source>
        <dbReference type="Pfam" id="PF00561"/>
    </source>
</evidence>
<keyword evidence="5" id="KW-1185">Reference proteome</keyword>
<evidence type="ECO:0000313" key="4">
    <source>
        <dbReference type="EMBL" id="RCK54450.1"/>
    </source>
</evidence>
<evidence type="ECO:0000313" key="5">
    <source>
        <dbReference type="Proteomes" id="UP000253472"/>
    </source>
</evidence>